<name>A0A8S9TGI5_PHYIN</name>
<dbReference type="EMBL" id="JAACNO010003251">
    <property type="protein sequence ID" value="KAF4127555.1"/>
    <property type="molecule type" value="Genomic_DNA"/>
</dbReference>
<dbReference type="AlphaFoldDB" id="A0A8S9TGI5"/>
<protein>
    <submittedName>
        <fullName evidence="2">Uncharacterized protein</fullName>
    </submittedName>
</protein>
<dbReference type="Proteomes" id="UP000704712">
    <property type="component" value="Unassembled WGS sequence"/>
</dbReference>
<gene>
    <name evidence="3" type="ORF">GN958_ATG20945</name>
    <name evidence="2" type="ORF">GN958_ATG23255</name>
</gene>
<feature type="compositionally biased region" description="Gly residues" evidence="1">
    <location>
        <begin position="96"/>
        <end position="105"/>
    </location>
</feature>
<dbReference type="EMBL" id="JAACNO010002912">
    <property type="protein sequence ID" value="KAF4129868.1"/>
    <property type="molecule type" value="Genomic_DNA"/>
</dbReference>
<comment type="caution">
    <text evidence="2">The sequence shown here is derived from an EMBL/GenBank/DDBJ whole genome shotgun (WGS) entry which is preliminary data.</text>
</comment>
<organism evidence="2 4">
    <name type="scientific">Phytophthora infestans</name>
    <name type="common">Potato late blight agent</name>
    <name type="synonym">Botrytis infestans</name>
    <dbReference type="NCBI Taxonomy" id="4787"/>
    <lineage>
        <taxon>Eukaryota</taxon>
        <taxon>Sar</taxon>
        <taxon>Stramenopiles</taxon>
        <taxon>Oomycota</taxon>
        <taxon>Peronosporomycetes</taxon>
        <taxon>Peronosporales</taxon>
        <taxon>Peronosporaceae</taxon>
        <taxon>Phytophthora</taxon>
    </lineage>
</organism>
<evidence type="ECO:0000313" key="3">
    <source>
        <dbReference type="EMBL" id="KAF4129868.1"/>
    </source>
</evidence>
<evidence type="ECO:0000313" key="2">
    <source>
        <dbReference type="EMBL" id="KAF4127555.1"/>
    </source>
</evidence>
<sequence length="353" mass="37275">MVQECEGRHGGNTGPLPRRSRTPIVKPTCEGEVTAAEGEEKASSGGSARDIVVGLETGDGAPLVSSLEEKHLSEESTSEGGASRRVHFADECSRTGDGGPEGGQGASTIEKVTSEETTRPDGAVSTDSEGTAEDLRSEDDEVTSTGDGGFTILERVVSEEARLYDAARAKVLQARATHKEPGDVAGEAARWAKKAAKRRERLLRREVRLSVDLKRGVQVAEAQPANSEASDAVGDGDPMKITVAAGGADAVPSAEKCTEAIVGVEVTAKASRSRRRFEKRVAKAQAKQRRALAGRNQASGYPAQVYYAYSEHRRTSGQAKVIAEPEARAKGYALPTVSPALLKSAKKKPAKAR</sequence>
<feature type="region of interest" description="Disordered" evidence="1">
    <location>
        <begin position="1"/>
        <end position="150"/>
    </location>
</feature>
<reference evidence="2" key="1">
    <citation type="submission" date="2020-03" db="EMBL/GenBank/DDBJ databases">
        <title>Hybrid Assembly of Korean Phytophthora infestans isolates.</title>
        <authorList>
            <person name="Prokchorchik M."/>
            <person name="Lee Y."/>
            <person name="Seo J."/>
            <person name="Cho J.-H."/>
            <person name="Park Y.-E."/>
            <person name="Jang D.-C."/>
            <person name="Im J.-S."/>
            <person name="Choi J.-G."/>
            <person name="Park H.-J."/>
            <person name="Lee G.-B."/>
            <person name="Lee Y.-G."/>
            <person name="Hong S.-Y."/>
            <person name="Cho K."/>
            <person name="Sohn K.H."/>
        </authorList>
    </citation>
    <scope>NUCLEOTIDE SEQUENCE</scope>
    <source>
        <strain evidence="2">KR_2_A2</strain>
    </source>
</reference>
<accession>A0A8S9TGI5</accession>
<proteinExistence type="predicted"/>
<evidence type="ECO:0000256" key="1">
    <source>
        <dbReference type="SAM" id="MobiDB-lite"/>
    </source>
</evidence>
<feature type="compositionally biased region" description="Acidic residues" evidence="1">
    <location>
        <begin position="130"/>
        <end position="142"/>
    </location>
</feature>
<evidence type="ECO:0000313" key="4">
    <source>
        <dbReference type="Proteomes" id="UP000704712"/>
    </source>
</evidence>